<reference evidence="1" key="1">
    <citation type="submission" date="2018-05" db="EMBL/GenBank/DDBJ databases">
        <authorList>
            <person name="Lanie J.A."/>
            <person name="Ng W.-L."/>
            <person name="Kazmierczak K.M."/>
            <person name="Andrzejewski T.M."/>
            <person name="Davidsen T.M."/>
            <person name="Wayne K.J."/>
            <person name="Tettelin H."/>
            <person name="Glass J.I."/>
            <person name="Rusch D."/>
            <person name="Podicherti R."/>
            <person name="Tsui H.-C.T."/>
            <person name="Winkler M.E."/>
        </authorList>
    </citation>
    <scope>NUCLEOTIDE SEQUENCE</scope>
</reference>
<proteinExistence type="predicted"/>
<accession>A0A382QY51</accession>
<protein>
    <submittedName>
        <fullName evidence="1">Uncharacterized protein</fullName>
    </submittedName>
</protein>
<dbReference type="EMBL" id="UINC01117756">
    <property type="protein sequence ID" value="SVC90404.1"/>
    <property type="molecule type" value="Genomic_DNA"/>
</dbReference>
<dbReference type="AlphaFoldDB" id="A0A382QY51"/>
<sequence>MIKYTNEDVVKSDNDAGYCSGKNFDEGSYYCEVVEVRDGKRHNQYGICFKEIQSGEIICWDNLRFADKALGIAHIKIQCIDPGFKVGEKYDEQNLVGKRVTLLLEYETYKERTSLRPKFKSKNFGYTADADVFIKFFEEMIKK</sequence>
<name>A0A382QY51_9ZZZZ</name>
<gene>
    <name evidence="1" type="ORF">METZ01_LOCUS343258</name>
</gene>
<organism evidence="1">
    <name type="scientific">marine metagenome</name>
    <dbReference type="NCBI Taxonomy" id="408172"/>
    <lineage>
        <taxon>unclassified sequences</taxon>
        <taxon>metagenomes</taxon>
        <taxon>ecological metagenomes</taxon>
    </lineage>
</organism>
<evidence type="ECO:0000313" key="1">
    <source>
        <dbReference type="EMBL" id="SVC90404.1"/>
    </source>
</evidence>